<dbReference type="Gene3D" id="3.80.10.10">
    <property type="entry name" value="Ribonuclease Inhibitor"/>
    <property type="match status" value="1"/>
</dbReference>
<dbReference type="InterPro" id="IPR032675">
    <property type="entry name" value="LRR_dom_sf"/>
</dbReference>
<name>A0A8J5GYI6_ZINOF</name>
<gene>
    <name evidence="2" type="ORF">ZIOFF_030691</name>
</gene>
<keyword evidence="1" id="KW-0472">Membrane</keyword>
<keyword evidence="1" id="KW-1133">Transmembrane helix</keyword>
<dbReference type="SUPFAM" id="SSF52058">
    <property type="entry name" value="L domain-like"/>
    <property type="match status" value="1"/>
</dbReference>
<protein>
    <submittedName>
        <fullName evidence="2">Uncharacterized protein</fullName>
    </submittedName>
</protein>
<comment type="caution">
    <text evidence="2">The sequence shown here is derived from an EMBL/GenBank/DDBJ whole genome shotgun (WGS) entry which is preliminary data.</text>
</comment>
<proteinExistence type="predicted"/>
<organism evidence="2 3">
    <name type="scientific">Zingiber officinale</name>
    <name type="common">Ginger</name>
    <name type="synonym">Amomum zingiber</name>
    <dbReference type="NCBI Taxonomy" id="94328"/>
    <lineage>
        <taxon>Eukaryota</taxon>
        <taxon>Viridiplantae</taxon>
        <taxon>Streptophyta</taxon>
        <taxon>Embryophyta</taxon>
        <taxon>Tracheophyta</taxon>
        <taxon>Spermatophyta</taxon>
        <taxon>Magnoliopsida</taxon>
        <taxon>Liliopsida</taxon>
        <taxon>Zingiberales</taxon>
        <taxon>Zingiberaceae</taxon>
        <taxon>Zingiber</taxon>
    </lineage>
</organism>
<evidence type="ECO:0000313" key="2">
    <source>
        <dbReference type="EMBL" id="KAG6512566.1"/>
    </source>
</evidence>
<evidence type="ECO:0000313" key="3">
    <source>
        <dbReference type="Proteomes" id="UP000734854"/>
    </source>
</evidence>
<feature type="transmembrane region" description="Helical" evidence="1">
    <location>
        <begin position="18"/>
        <end position="37"/>
    </location>
</feature>
<keyword evidence="3" id="KW-1185">Reference proteome</keyword>
<dbReference type="AlphaFoldDB" id="A0A8J5GYI6"/>
<accession>A0A8J5GYI6</accession>
<sequence>MEKSLPEASSYAFLKDPIIGPAILLLFAAASIIAWLMHTREILRSLSYNVGTTPYVNVLEKCCRQNLEALDLNHKAIIRVAPSYQRFTCLKSLSLRHVSISSLNPSLFLAVCPRIESLTLDAIEILTSEFSEGGNPFLLRQSNFDGQSEVAMVKEEDG</sequence>
<dbReference type="EMBL" id="JACMSC010000008">
    <property type="protein sequence ID" value="KAG6512566.1"/>
    <property type="molecule type" value="Genomic_DNA"/>
</dbReference>
<keyword evidence="1" id="KW-0812">Transmembrane</keyword>
<reference evidence="2 3" key="1">
    <citation type="submission" date="2020-08" db="EMBL/GenBank/DDBJ databases">
        <title>Plant Genome Project.</title>
        <authorList>
            <person name="Zhang R.-G."/>
        </authorList>
    </citation>
    <scope>NUCLEOTIDE SEQUENCE [LARGE SCALE GENOMIC DNA]</scope>
    <source>
        <tissue evidence="2">Rhizome</tissue>
    </source>
</reference>
<evidence type="ECO:0000256" key="1">
    <source>
        <dbReference type="SAM" id="Phobius"/>
    </source>
</evidence>
<dbReference type="Proteomes" id="UP000734854">
    <property type="component" value="Unassembled WGS sequence"/>
</dbReference>